<proteinExistence type="predicted"/>
<comment type="cofactor">
    <cofactor evidence="1">
        <name>pyridoxal 5'-phosphate</name>
        <dbReference type="ChEBI" id="CHEBI:597326"/>
    </cofactor>
</comment>
<dbReference type="InterPro" id="IPR015421">
    <property type="entry name" value="PyrdxlP-dep_Trfase_major"/>
</dbReference>
<name>A0A382FFA1_9ZZZZ</name>
<dbReference type="PANTHER" id="PTHR11986">
    <property type="entry name" value="AMINOTRANSFERASE CLASS III"/>
    <property type="match status" value="1"/>
</dbReference>
<dbReference type="NCBIfam" id="NF002325">
    <property type="entry name" value="PRK01278.1"/>
    <property type="match status" value="1"/>
</dbReference>
<dbReference type="FunFam" id="3.40.640.10:FF:000004">
    <property type="entry name" value="Acetylornithine aminotransferase"/>
    <property type="match status" value="1"/>
</dbReference>
<dbReference type="PROSITE" id="PS00600">
    <property type="entry name" value="AA_TRANSFER_CLASS_3"/>
    <property type="match status" value="1"/>
</dbReference>
<gene>
    <name evidence="5" type="ORF">METZ01_LOCUS214183</name>
</gene>
<dbReference type="AlphaFoldDB" id="A0A382FFA1"/>
<dbReference type="InterPro" id="IPR049704">
    <property type="entry name" value="Aminotrans_3_PPA_site"/>
</dbReference>
<keyword evidence="2" id="KW-0032">Aminotransferase</keyword>
<sequence>MTNVLPTYPRSNLEFTHGKGCHLYDRNGDEYLDFGSGIAVNSLGYSHQYLNNKLLEQSERLWHVSNIYQISEQERLAERLCKISFADYVFLCNSGTEAVEASIKIARKYYYETLKSKTKNQIISFDGSFHGRTLGSLAAGGPSKLEPFNTEVSGFRFLDFGNLEKVKETICEDTAAILIEPIQGEGGIIEASLEFIKDLRKLCNENDMLLIFDEVQCGVGRTGKMFAHQWLDVVPDIMTIAKAIGNGFPLGACLTSEKVGSTMDFGSHGSTFGGNPLASAVGNAVLDIMLEENFLDNVEKISTELFSGLTKIKHEFPDVIELIRGKGLMIGMKCKIKNTDFVEKARINKLLTV</sequence>
<feature type="non-terminal residue" evidence="5">
    <location>
        <position position="353"/>
    </location>
</feature>
<dbReference type="GO" id="GO:0006526">
    <property type="term" value="P:L-arginine biosynthetic process"/>
    <property type="evidence" value="ECO:0007669"/>
    <property type="project" value="UniProtKB-ARBA"/>
</dbReference>
<keyword evidence="3" id="KW-0808">Transferase</keyword>
<dbReference type="InterPro" id="IPR015422">
    <property type="entry name" value="PyrdxlP-dep_Trfase_small"/>
</dbReference>
<organism evidence="5">
    <name type="scientific">marine metagenome</name>
    <dbReference type="NCBI Taxonomy" id="408172"/>
    <lineage>
        <taxon>unclassified sequences</taxon>
        <taxon>metagenomes</taxon>
        <taxon>ecological metagenomes</taxon>
    </lineage>
</organism>
<dbReference type="Gene3D" id="3.40.640.10">
    <property type="entry name" value="Type I PLP-dependent aspartate aminotransferase-like (Major domain)"/>
    <property type="match status" value="1"/>
</dbReference>
<dbReference type="GO" id="GO:0008483">
    <property type="term" value="F:transaminase activity"/>
    <property type="evidence" value="ECO:0007669"/>
    <property type="project" value="UniProtKB-KW"/>
</dbReference>
<keyword evidence="4" id="KW-0663">Pyridoxal phosphate</keyword>
<evidence type="ECO:0000256" key="4">
    <source>
        <dbReference type="ARBA" id="ARBA00022898"/>
    </source>
</evidence>
<evidence type="ECO:0000256" key="2">
    <source>
        <dbReference type="ARBA" id="ARBA00022576"/>
    </source>
</evidence>
<reference evidence="5" key="1">
    <citation type="submission" date="2018-05" db="EMBL/GenBank/DDBJ databases">
        <authorList>
            <person name="Lanie J.A."/>
            <person name="Ng W.-L."/>
            <person name="Kazmierczak K.M."/>
            <person name="Andrzejewski T.M."/>
            <person name="Davidsen T.M."/>
            <person name="Wayne K.J."/>
            <person name="Tettelin H."/>
            <person name="Glass J.I."/>
            <person name="Rusch D."/>
            <person name="Podicherti R."/>
            <person name="Tsui H.-C.T."/>
            <person name="Winkler M.E."/>
        </authorList>
    </citation>
    <scope>NUCLEOTIDE SEQUENCE</scope>
</reference>
<dbReference type="CDD" id="cd00610">
    <property type="entry name" value="OAT_like"/>
    <property type="match status" value="1"/>
</dbReference>
<dbReference type="GO" id="GO:0042802">
    <property type="term" value="F:identical protein binding"/>
    <property type="evidence" value="ECO:0007669"/>
    <property type="project" value="TreeGrafter"/>
</dbReference>
<evidence type="ECO:0000313" key="5">
    <source>
        <dbReference type="EMBL" id="SVB61329.1"/>
    </source>
</evidence>
<dbReference type="InterPro" id="IPR050103">
    <property type="entry name" value="Class-III_PLP-dep_AT"/>
</dbReference>
<evidence type="ECO:0008006" key="6">
    <source>
        <dbReference type="Google" id="ProtNLM"/>
    </source>
</evidence>
<dbReference type="InterPro" id="IPR015424">
    <property type="entry name" value="PyrdxlP-dep_Trfase"/>
</dbReference>
<dbReference type="PIRSF" id="PIRSF000521">
    <property type="entry name" value="Transaminase_4ab_Lys_Orn"/>
    <property type="match status" value="1"/>
</dbReference>
<accession>A0A382FFA1</accession>
<dbReference type="GO" id="GO:0030170">
    <property type="term" value="F:pyridoxal phosphate binding"/>
    <property type="evidence" value="ECO:0007669"/>
    <property type="project" value="InterPro"/>
</dbReference>
<dbReference type="Gene3D" id="3.90.1150.10">
    <property type="entry name" value="Aspartate Aminotransferase, domain 1"/>
    <property type="match status" value="1"/>
</dbReference>
<dbReference type="EMBL" id="UINC01049485">
    <property type="protein sequence ID" value="SVB61329.1"/>
    <property type="molecule type" value="Genomic_DNA"/>
</dbReference>
<dbReference type="InterPro" id="IPR005814">
    <property type="entry name" value="Aminotrans_3"/>
</dbReference>
<dbReference type="PANTHER" id="PTHR11986:SF113">
    <property type="entry name" value="SUCCINYLORNITHINE TRANSAMINASE"/>
    <property type="match status" value="1"/>
</dbReference>
<dbReference type="NCBIfam" id="TIGR00707">
    <property type="entry name" value="argD"/>
    <property type="match status" value="1"/>
</dbReference>
<protein>
    <recommendedName>
        <fullName evidence="6">Acetylornithine transaminase</fullName>
    </recommendedName>
</protein>
<dbReference type="SUPFAM" id="SSF53383">
    <property type="entry name" value="PLP-dependent transferases"/>
    <property type="match status" value="1"/>
</dbReference>
<dbReference type="InterPro" id="IPR004636">
    <property type="entry name" value="AcOrn/SuccOrn_fam"/>
</dbReference>
<dbReference type="Pfam" id="PF00202">
    <property type="entry name" value="Aminotran_3"/>
    <property type="match status" value="1"/>
</dbReference>
<evidence type="ECO:0000256" key="1">
    <source>
        <dbReference type="ARBA" id="ARBA00001933"/>
    </source>
</evidence>
<evidence type="ECO:0000256" key="3">
    <source>
        <dbReference type="ARBA" id="ARBA00022679"/>
    </source>
</evidence>